<gene>
    <name evidence="2" type="ORF">H7K45_13435</name>
</gene>
<name>A0A9X2YLE0_9MYCO</name>
<feature type="compositionally biased region" description="Acidic residues" evidence="1">
    <location>
        <begin position="20"/>
        <end position="40"/>
    </location>
</feature>
<organism evidence="2 3">
    <name type="scientific">Mycobacterium yunnanensis</name>
    <dbReference type="NCBI Taxonomy" id="368477"/>
    <lineage>
        <taxon>Bacteria</taxon>
        <taxon>Bacillati</taxon>
        <taxon>Actinomycetota</taxon>
        <taxon>Actinomycetes</taxon>
        <taxon>Mycobacteriales</taxon>
        <taxon>Mycobacteriaceae</taxon>
        <taxon>Mycobacterium</taxon>
    </lineage>
</organism>
<evidence type="ECO:0000256" key="1">
    <source>
        <dbReference type="SAM" id="MobiDB-lite"/>
    </source>
</evidence>
<reference evidence="2" key="2">
    <citation type="journal article" date="2022" name="BMC Genomics">
        <title>Comparative genome analysis of mycobacteria focusing on tRNA and non-coding RNA.</title>
        <authorList>
            <person name="Behra P.R.K."/>
            <person name="Pettersson B.M.F."/>
            <person name="Ramesh M."/>
            <person name="Das S."/>
            <person name="Dasgupta S."/>
            <person name="Kirsebom L.A."/>
        </authorList>
    </citation>
    <scope>NUCLEOTIDE SEQUENCE</scope>
    <source>
        <strain evidence="2">DSM 44838</strain>
    </source>
</reference>
<dbReference type="AlphaFoldDB" id="A0A9X2YLE0"/>
<dbReference type="EMBL" id="JACKVK010000008">
    <property type="protein sequence ID" value="MCV7421543.1"/>
    <property type="molecule type" value="Genomic_DNA"/>
</dbReference>
<dbReference type="Proteomes" id="UP001141629">
    <property type="component" value="Unassembled WGS sequence"/>
</dbReference>
<evidence type="ECO:0000313" key="2">
    <source>
        <dbReference type="EMBL" id="MCV7421543.1"/>
    </source>
</evidence>
<feature type="compositionally biased region" description="Low complexity" evidence="1">
    <location>
        <begin position="1"/>
        <end position="15"/>
    </location>
</feature>
<protein>
    <submittedName>
        <fullName evidence="2">Uncharacterized protein</fullName>
    </submittedName>
</protein>
<proteinExistence type="predicted"/>
<sequence length="82" mass="8308">MDASLSSTAAVVASAPEADCSLDDVPDEAPDADAEDDDSEPPPAESESAAAATPWLALSAIPTPAATTHTPRNQRFVPTDGM</sequence>
<dbReference type="RefSeq" id="WP_263996316.1">
    <property type="nucleotide sequence ID" value="NZ_JACKVK010000008.1"/>
</dbReference>
<comment type="caution">
    <text evidence="2">The sequence shown here is derived from an EMBL/GenBank/DDBJ whole genome shotgun (WGS) entry which is preliminary data.</text>
</comment>
<feature type="compositionally biased region" description="Low complexity" evidence="1">
    <location>
        <begin position="45"/>
        <end position="71"/>
    </location>
</feature>
<accession>A0A9X2YLE0</accession>
<reference evidence="2" key="1">
    <citation type="submission" date="2020-07" db="EMBL/GenBank/DDBJ databases">
        <authorList>
            <person name="Pettersson B.M.F."/>
            <person name="Behra P.R.K."/>
            <person name="Ramesh M."/>
            <person name="Das S."/>
            <person name="Dasgupta S."/>
            <person name="Kirsebom L.A."/>
        </authorList>
    </citation>
    <scope>NUCLEOTIDE SEQUENCE</scope>
    <source>
        <strain evidence="2">DSM 44838</strain>
    </source>
</reference>
<feature type="region of interest" description="Disordered" evidence="1">
    <location>
        <begin position="1"/>
        <end position="82"/>
    </location>
</feature>
<evidence type="ECO:0000313" key="3">
    <source>
        <dbReference type="Proteomes" id="UP001141629"/>
    </source>
</evidence>
<keyword evidence="3" id="KW-1185">Reference proteome</keyword>